<reference evidence="2" key="1">
    <citation type="submission" date="2018-06" db="EMBL/GenBank/DDBJ databases">
        <authorList>
            <person name="Zhirakovskaya E."/>
        </authorList>
    </citation>
    <scope>NUCLEOTIDE SEQUENCE</scope>
</reference>
<sequence length="325" mass="35571">MTAVASIDIGTNTLRLFIAEREEDGTLRPVCYVRVVARLGGGYTEEAGIASVAAERALKALEGFRGVMDKHHARLERAVATSVVRRAVNRQWFIAEARRRAAIDIDVIGGVEEAALSVAGVNSVILTDKPVRLIVDIGGGSTEFVVVEHGEILFSESLEMGVVHLSEDYQRSDPPMRDELSGMENEIRVAIEGLKKSIRESGLGCLDGPVFDTVEFIGTAGTFTTIAAIDLELETYDSERINNHEVDRTTLQALYARISGLSLNERKDILSLENGREDLIIPGIIIVLNIMYVFGFLNVKVSDAGLLEGLLLTGPRREETQEEVF</sequence>
<gene>
    <name evidence="2" type="ORF">MNBD_DELTA02-1188</name>
</gene>
<dbReference type="Gene3D" id="3.30.420.150">
    <property type="entry name" value="Exopolyphosphatase. Domain 2"/>
    <property type="match status" value="1"/>
</dbReference>
<dbReference type="PANTHER" id="PTHR30005">
    <property type="entry name" value="EXOPOLYPHOSPHATASE"/>
    <property type="match status" value="1"/>
</dbReference>
<dbReference type="AlphaFoldDB" id="A0A3B0UY12"/>
<dbReference type="SUPFAM" id="SSF53067">
    <property type="entry name" value="Actin-like ATPase domain"/>
    <property type="match status" value="2"/>
</dbReference>
<name>A0A3B0UY12_9ZZZZ</name>
<protein>
    <submittedName>
        <fullName evidence="2">Exopolyphosphatase</fullName>
        <ecNumber evidence="2">3.6.1.11</ecNumber>
    </submittedName>
</protein>
<dbReference type="InterPro" id="IPR003695">
    <property type="entry name" value="Ppx_GppA_N"/>
</dbReference>
<dbReference type="EMBL" id="UOEZ01000033">
    <property type="protein sequence ID" value="VAW35771.1"/>
    <property type="molecule type" value="Genomic_DNA"/>
</dbReference>
<evidence type="ECO:0000259" key="1">
    <source>
        <dbReference type="Pfam" id="PF02541"/>
    </source>
</evidence>
<organism evidence="2">
    <name type="scientific">hydrothermal vent metagenome</name>
    <dbReference type="NCBI Taxonomy" id="652676"/>
    <lineage>
        <taxon>unclassified sequences</taxon>
        <taxon>metagenomes</taxon>
        <taxon>ecological metagenomes</taxon>
    </lineage>
</organism>
<keyword evidence="2" id="KW-0378">Hydrolase</keyword>
<feature type="domain" description="Ppx/GppA phosphatase N-terminal" evidence="1">
    <location>
        <begin position="21"/>
        <end position="312"/>
    </location>
</feature>
<dbReference type="Gene3D" id="3.30.420.40">
    <property type="match status" value="1"/>
</dbReference>
<dbReference type="CDD" id="cd24054">
    <property type="entry name" value="ASKHA_NBD_AaPPX-GppA_MtPPX2-like"/>
    <property type="match status" value="1"/>
</dbReference>
<dbReference type="EC" id="3.6.1.11" evidence="2"/>
<dbReference type="GO" id="GO:0004309">
    <property type="term" value="F:exopolyphosphatase activity"/>
    <property type="evidence" value="ECO:0007669"/>
    <property type="project" value="UniProtKB-EC"/>
</dbReference>
<evidence type="ECO:0000313" key="2">
    <source>
        <dbReference type="EMBL" id="VAW35771.1"/>
    </source>
</evidence>
<dbReference type="InterPro" id="IPR050273">
    <property type="entry name" value="GppA/Ppx_hydrolase"/>
</dbReference>
<accession>A0A3B0UY12</accession>
<dbReference type="PANTHER" id="PTHR30005:SF0">
    <property type="entry name" value="RETROGRADE REGULATION PROTEIN 2"/>
    <property type="match status" value="1"/>
</dbReference>
<dbReference type="InterPro" id="IPR043129">
    <property type="entry name" value="ATPase_NBD"/>
</dbReference>
<dbReference type="Pfam" id="PF02541">
    <property type="entry name" value="Ppx-GppA"/>
    <property type="match status" value="1"/>
</dbReference>
<proteinExistence type="predicted"/>